<accession>A0ABY6FY68</accession>
<keyword evidence="3" id="KW-1185">Reference proteome</keyword>
<name>A0ABY6FY68_9MICO</name>
<gene>
    <name evidence="2" type="ORF">BRM3_08990</name>
</gene>
<evidence type="ECO:0000313" key="2">
    <source>
        <dbReference type="EMBL" id="UYG15780.1"/>
    </source>
</evidence>
<evidence type="ECO:0000313" key="3">
    <source>
        <dbReference type="Proteomes" id="UP001164305"/>
    </source>
</evidence>
<feature type="compositionally biased region" description="Basic and acidic residues" evidence="1">
    <location>
        <begin position="355"/>
        <end position="365"/>
    </location>
</feature>
<feature type="compositionally biased region" description="Basic and acidic residues" evidence="1">
    <location>
        <begin position="270"/>
        <end position="297"/>
    </location>
</feature>
<dbReference type="EMBL" id="CP107020">
    <property type="protein sequence ID" value="UYG15780.1"/>
    <property type="molecule type" value="Genomic_DNA"/>
</dbReference>
<sequence>MAVVSDPAADERSVNEVFGFVGRLYLQAAQQQAEYVVSLGVASLMGGARTTELIDMAERAGYLHRGEDEQGRSVLRLLDDPEFIHIRTAAELQWEKQRKADNSNVHLVLPVRLRDGDACRSCSRIVRFGNRDHRSKLAGTYDHRIPGEPCRSPEDMVVLCRGCNGGRRDAEGRRDELFPLLPPPEKPYWHKSTVSWLREPEHKRVLEDLGMRPPAAIAASVRDRRAGTELRKVELEQLRKTGTSQVSGTAAAHTSASQRPEPGPLGDVDAASREERMPASAPRDAELQRPEGAHEDPGSATWHASQGPRPERTSAPSVTADQRHPEFRPASPPPDSPPLTRENATCRSRQITRLQELDIPGRDGSGRAGPARDGQGQDGGRPQGAAPPGPGGSSRRRKRGRRRGKR</sequence>
<proteinExistence type="predicted"/>
<dbReference type="Proteomes" id="UP001164305">
    <property type="component" value="Chromosome"/>
</dbReference>
<feature type="compositionally biased region" description="Polar residues" evidence="1">
    <location>
        <begin position="240"/>
        <end position="258"/>
    </location>
</feature>
<evidence type="ECO:0000256" key="1">
    <source>
        <dbReference type="SAM" id="MobiDB-lite"/>
    </source>
</evidence>
<feature type="compositionally biased region" description="Basic residues" evidence="1">
    <location>
        <begin position="394"/>
        <end position="406"/>
    </location>
</feature>
<dbReference type="RefSeq" id="WP_263592994.1">
    <property type="nucleotide sequence ID" value="NZ_CP107020.1"/>
</dbReference>
<organism evidence="2 3">
    <name type="scientific">Brachybacterium huguangmaarense</name>
    <dbReference type="NCBI Taxonomy" id="1652028"/>
    <lineage>
        <taxon>Bacteria</taxon>
        <taxon>Bacillati</taxon>
        <taxon>Actinomycetota</taxon>
        <taxon>Actinomycetes</taxon>
        <taxon>Micrococcales</taxon>
        <taxon>Dermabacteraceae</taxon>
        <taxon>Brachybacterium</taxon>
    </lineage>
</organism>
<protein>
    <recommendedName>
        <fullName evidence="4">HNH endonuclease</fullName>
    </recommendedName>
</protein>
<reference evidence="2" key="1">
    <citation type="submission" date="2022-10" db="EMBL/GenBank/DDBJ databases">
        <title>Whole-Genome Sequencing of Brachybacterium huguangmaarense BRM-3, Isolated from Betula schmidtii.</title>
        <authorList>
            <person name="Haam D."/>
        </authorList>
    </citation>
    <scope>NUCLEOTIDE SEQUENCE</scope>
    <source>
        <strain evidence="2">BRM-3</strain>
    </source>
</reference>
<feature type="region of interest" description="Disordered" evidence="1">
    <location>
        <begin position="235"/>
        <end position="406"/>
    </location>
</feature>
<feature type="compositionally biased region" description="Polar residues" evidence="1">
    <location>
        <begin position="342"/>
        <end position="353"/>
    </location>
</feature>
<evidence type="ECO:0008006" key="4">
    <source>
        <dbReference type="Google" id="ProtNLM"/>
    </source>
</evidence>